<protein>
    <submittedName>
        <fullName evidence="6">Uncharacterized protein</fullName>
    </submittedName>
</protein>
<keyword evidence="1" id="KW-1015">Disulfide bond</keyword>
<dbReference type="SMART" id="SM00020">
    <property type="entry name" value="Tryp_SPc"/>
    <property type="match status" value="1"/>
</dbReference>
<dbReference type="Gene3D" id="2.10.70.10">
    <property type="entry name" value="Complement Module, domain 1"/>
    <property type="match status" value="1"/>
</dbReference>
<dbReference type="SUPFAM" id="SSF50494">
    <property type="entry name" value="Trypsin-like serine proteases"/>
    <property type="match status" value="1"/>
</dbReference>
<dbReference type="PROSITE" id="PS50923">
    <property type="entry name" value="SUSHI"/>
    <property type="match status" value="1"/>
</dbReference>
<dbReference type="InterPro" id="IPR043504">
    <property type="entry name" value="Peptidase_S1_PA_chymotrypsin"/>
</dbReference>
<reference evidence="6 7" key="1">
    <citation type="submission" date="2024-06" db="EMBL/GenBank/DDBJ databases">
        <title>A chromosome-level genome assembly of beet webworm, Loxostege sticticalis.</title>
        <authorList>
            <person name="Zhang Y."/>
        </authorList>
    </citation>
    <scope>NUCLEOTIDE SEQUENCE [LARGE SCALE GENOMIC DNA]</scope>
    <source>
        <strain evidence="6">AQ028</strain>
        <tissue evidence="6">Male pupae</tissue>
    </source>
</reference>
<comment type="caution">
    <text evidence="6">The sequence shown here is derived from an EMBL/GenBank/DDBJ whole genome shotgun (WGS) entry which is preliminary data.</text>
</comment>
<feature type="domain" description="Peptidase S1" evidence="4">
    <location>
        <begin position="96"/>
        <end position="362"/>
    </location>
</feature>
<dbReference type="InterPro" id="IPR000436">
    <property type="entry name" value="Sushi_SCR_CCP_dom"/>
</dbReference>
<dbReference type="PROSITE" id="PS50240">
    <property type="entry name" value="TRYPSIN_DOM"/>
    <property type="match status" value="1"/>
</dbReference>
<evidence type="ECO:0000313" key="7">
    <source>
        <dbReference type="Proteomes" id="UP001549921"/>
    </source>
</evidence>
<dbReference type="Pfam" id="PF00084">
    <property type="entry name" value="Sushi"/>
    <property type="match status" value="1"/>
</dbReference>
<evidence type="ECO:0000259" key="5">
    <source>
        <dbReference type="PROSITE" id="PS50923"/>
    </source>
</evidence>
<feature type="signal peptide" evidence="3">
    <location>
        <begin position="1"/>
        <end position="21"/>
    </location>
</feature>
<proteinExistence type="predicted"/>
<name>A0ABD0S540_LOXSC</name>
<accession>A0ABD0S540</accession>
<organism evidence="6 7">
    <name type="scientific">Loxostege sticticalis</name>
    <name type="common">Beet webworm moth</name>
    <dbReference type="NCBI Taxonomy" id="481309"/>
    <lineage>
        <taxon>Eukaryota</taxon>
        <taxon>Metazoa</taxon>
        <taxon>Ecdysozoa</taxon>
        <taxon>Arthropoda</taxon>
        <taxon>Hexapoda</taxon>
        <taxon>Insecta</taxon>
        <taxon>Pterygota</taxon>
        <taxon>Neoptera</taxon>
        <taxon>Endopterygota</taxon>
        <taxon>Lepidoptera</taxon>
        <taxon>Glossata</taxon>
        <taxon>Ditrysia</taxon>
        <taxon>Pyraloidea</taxon>
        <taxon>Crambidae</taxon>
        <taxon>Pyraustinae</taxon>
        <taxon>Loxostege</taxon>
    </lineage>
</organism>
<dbReference type="SUPFAM" id="SSF57535">
    <property type="entry name" value="Complement control module/SCR domain"/>
    <property type="match status" value="1"/>
</dbReference>
<evidence type="ECO:0000259" key="4">
    <source>
        <dbReference type="PROSITE" id="PS50240"/>
    </source>
</evidence>
<dbReference type="InterPro" id="IPR001254">
    <property type="entry name" value="Trypsin_dom"/>
</dbReference>
<feature type="domain" description="Sushi" evidence="5">
    <location>
        <begin position="28"/>
        <end position="91"/>
    </location>
</feature>
<gene>
    <name evidence="6" type="ORF">ABMA28_012895</name>
</gene>
<evidence type="ECO:0000313" key="6">
    <source>
        <dbReference type="EMBL" id="KAL0808433.1"/>
    </source>
</evidence>
<dbReference type="InterPro" id="IPR051333">
    <property type="entry name" value="CLIP_Serine_Protease"/>
</dbReference>
<sequence length="362" mass="39447">MNYFFISVAIASAAILSCAYAASEPEKGTCILPPSPNYGQYEVNGVTNPDLAKAYDTVSLNYSCNRGYIVLGNSERICKQGVWSDEPKCVQCGTITPAGEPLRRRRSTSTRGELPWHVTVYSKKTTPYRRQCGATLVSSKAVLSVAHCFWDHSNNKPLPAQDFAVAVGKLHQHWDAVQDQSAQTSDVSDIKIPPRFRGIASNLQDDISVVILASKITFTPFLRPVCLDFNEDSERRQLQANNLGKIASWAPTGTNKDPSKVLRVLELPYIPIEECLSTLPSGFREFVTSDKICAGSTNGTGLCKGNSGSGISFPDQNGGVSRYYLRGIASSSPTSGDGDECSQSLILFTQVAKHEAFIKQFI</sequence>
<evidence type="ECO:0000256" key="3">
    <source>
        <dbReference type="SAM" id="SignalP"/>
    </source>
</evidence>
<dbReference type="Pfam" id="PF00089">
    <property type="entry name" value="Trypsin"/>
    <property type="match status" value="1"/>
</dbReference>
<keyword evidence="2" id="KW-0768">Sushi</keyword>
<dbReference type="EMBL" id="JBEDNZ010000031">
    <property type="protein sequence ID" value="KAL0808433.1"/>
    <property type="molecule type" value="Genomic_DNA"/>
</dbReference>
<dbReference type="Proteomes" id="UP001549921">
    <property type="component" value="Unassembled WGS sequence"/>
</dbReference>
<dbReference type="PANTHER" id="PTHR24260:SF136">
    <property type="entry name" value="GH08193P-RELATED"/>
    <property type="match status" value="1"/>
</dbReference>
<dbReference type="InterPro" id="IPR035976">
    <property type="entry name" value="Sushi/SCR/CCP_sf"/>
</dbReference>
<dbReference type="CDD" id="cd00033">
    <property type="entry name" value="CCP"/>
    <property type="match status" value="1"/>
</dbReference>
<comment type="caution">
    <text evidence="2">Lacks conserved residue(s) required for the propagation of feature annotation.</text>
</comment>
<evidence type="ECO:0000256" key="1">
    <source>
        <dbReference type="ARBA" id="ARBA00023157"/>
    </source>
</evidence>
<evidence type="ECO:0000256" key="2">
    <source>
        <dbReference type="PROSITE-ProRule" id="PRU00302"/>
    </source>
</evidence>
<dbReference type="SMART" id="SM00032">
    <property type="entry name" value="CCP"/>
    <property type="match status" value="1"/>
</dbReference>
<feature type="chain" id="PRO_5044821054" evidence="3">
    <location>
        <begin position="22"/>
        <end position="362"/>
    </location>
</feature>
<dbReference type="Gene3D" id="2.40.10.10">
    <property type="entry name" value="Trypsin-like serine proteases"/>
    <property type="match status" value="1"/>
</dbReference>
<keyword evidence="3" id="KW-0732">Signal</keyword>
<dbReference type="AlphaFoldDB" id="A0ABD0S540"/>
<dbReference type="InterPro" id="IPR009003">
    <property type="entry name" value="Peptidase_S1_PA"/>
</dbReference>
<dbReference type="PANTHER" id="PTHR24260">
    <property type="match status" value="1"/>
</dbReference>